<feature type="non-terminal residue" evidence="1">
    <location>
        <position position="1"/>
    </location>
</feature>
<protein>
    <recommendedName>
        <fullName evidence="3">Tachykinin family protein</fullName>
    </recommendedName>
</protein>
<evidence type="ECO:0000313" key="1">
    <source>
        <dbReference type="EMBL" id="KAF2024728.1"/>
    </source>
</evidence>
<dbReference type="EMBL" id="ML978286">
    <property type="protein sequence ID" value="KAF2024728.1"/>
    <property type="molecule type" value="Genomic_DNA"/>
</dbReference>
<accession>A0A9P4GY07</accession>
<evidence type="ECO:0000313" key="2">
    <source>
        <dbReference type="Proteomes" id="UP000799777"/>
    </source>
</evidence>
<gene>
    <name evidence="1" type="ORF">EK21DRAFT_78108</name>
</gene>
<name>A0A9P4GY07_9PLEO</name>
<dbReference type="OrthoDB" id="415825at2759"/>
<dbReference type="PANTHER" id="PTHR37540:SF5">
    <property type="entry name" value="TRANSCRIPTION FACTOR DOMAIN-CONTAINING PROTEIN"/>
    <property type="match status" value="1"/>
</dbReference>
<reference evidence="1" key="1">
    <citation type="journal article" date="2020" name="Stud. Mycol.">
        <title>101 Dothideomycetes genomes: a test case for predicting lifestyles and emergence of pathogens.</title>
        <authorList>
            <person name="Haridas S."/>
            <person name="Albert R."/>
            <person name="Binder M."/>
            <person name="Bloem J."/>
            <person name="Labutti K."/>
            <person name="Salamov A."/>
            <person name="Andreopoulos B."/>
            <person name="Baker S."/>
            <person name="Barry K."/>
            <person name="Bills G."/>
            <person name="Bluhm B."/>
            <person name="Cannon C."/>
            <person name="Castanera R."/>
            <person name="Culley D."/>
            <person name="Daum C."/>
            <person name="Ezra D."/>
            <person name="Gonzalez J."/>
            <person name="Henrissat B."/>
            <person name="Kuo A."/>
            <person name="Liang C."/>
            <person name="Lipzen A."/>
            <person name="Lutzoni F."/>
            <person name="Magnuson J."/>
            <person name="Mondo S."/>
            <person name="Nolan M."/>
            <person name="Ohm R."/>
            <person name="Pangilinan J."/>
            <person name="Park H.-J."/>
            <person name="Ramirez L."/>
            <person name="Alfaro M."/>
            <person name="Sun H."/>
            <person name="Tritt A."/>
            <person name="Yoshinaga Y."/>
            <person name="Zwiers L.-H."/>
            <person name="Turgeon B."/>
            <person name="Goodwin S."/>
            <person name="Spatafora J."/>
            <person name="Crous P."/>
            <person name="Grigoriev I."/>
        </authorList>
    </citation>
    <scope>NUCLEOTIDE SEQUENCE</scope>
    <source>
        <strain evidence="1">CBS 110217</strain>
    </source>
</reference>
<dbReference type="AlphaFoldDB" id="A0A9P4GY07"/>
<dbReference type="PANTHER" id="PTHR37540">
    <property type="entry name" value="TRANSCRIPTION FACTOR (ACR-2), PUTATIVE-RELATED-RELATED"/>
    <property type="match status" value="1"/>
</dbReference>
<proteinExistence type="predicted"/>
<keyword evidence="2" id="KW-1185">Reference proteome</keyword>
<sequence length="622" mass="68919">SKPRRRRKKHDGLPQLQFVTATALSQFKDEPAKRTIRSQAMISHRHSIAEAKKKGKGKGPLFSDAAVPEASISSMPSVAQERSPALFPANPVSRSADDAEQNLVPLAVTSWTSAASVLQLLGTSGVPHPSKPRQDLNVGATHMIGPRACLSKVVHYEESDSHEEAVLRMLVGKLARVYQIGDGVDPFEILPQFEHPELSALYLTRKCMRAFASDSTIKKWLPAMLSHRHIILSSTILASTWLDMQAGSSGDSRQTVMVKGETINMIAERLRDSKTVLDDATLMVILHLFAGEFWSCNEKSLRYHESAVARFIAQRGGMDSLENRAVVEVAAACCYHCDIFCESEQPPIFRAWKPAKVIYPEDVTALPESPLFCPRGDFGVITNDAHCSPYTLQILSDMRDLTDVFIAHNAGLGSVYDVDIVDECRPSPPAFDYDAVVTAFHQRVVALPSAHTPGYPSSNDWVYEACRIASLIYMTAIIMRVPFSVAATLNTHHYIPTDSESEHQIDEAYSTARLTRSLFEVLKRTDQANLWDNMSGVLYWVSAVGAAAARTAATMDMTQRARFRDEEYSVWVRRCLIMSSTRTMIVLIFRHPTPILIAQKRLLKVQELIGTGHAPQATSKAA</sequence>
<dbReference type="Proteomes" id="UP000799777">
    <property type="component" value="Unassembled WGS sequence"/>
</dbReference>
<evidence type="ECO:0008006" key="3">
    <source>
        <dbReference type="Google" id="ProtNLM"/>
    </source>
</evidence>
<organism evidence="1 2">
    <name type="scientific">Setomelanomma holmii</name>
    <dbReference type="NCBI Taxonomy" id="210430"/>
    <lineage>
        <taxon>Eukaryota</taxon>
        <taxon>Fungi</taxon>
        <taxon>Dikarya</taxon>
        <taxon>Ascomycota</taxon>
        <taxon>Pezizomycotina</taxon>
        <taxon>Dothideomycetes</taxon>
        <taxon>Pleosporomycetidae</taxon>
        <taxon>Pleosporales</taxon>
        <taxon>Pleosporineae</taxon>
        <taxon>Phaeosphaeriaceae</taxon>
        <taxon>Setomelanomma</taxon>
    </lineage>
</organism>
<comment type="caution">
    <text evidence="1">The sequence shown here is derived from an EMBL/GenBank/DDBJ whole genome shotgun (WGS) entry which is preliminary data.</text>
</comment>